<dbReference type="Gene3D" id="3.30.300.30">
    <property type="match status" value="1"/>
</dbReference>
<dbReference type="GO" id="GO:0006631">
    <property type="term" value="P:fatty acid metabolic process"/>
    <property type="evidence" value="ECO:0007669"/>
    <property type="project" value="TreeGrafter"/>
</dbReference>
<reference evidence="3 4" key="1">
    <citation type="submission" date="2020-05" db="EMBL/GenBank/DDBJ databases">
        <title>Vigna angularis (adzuki bean) Var. LongXiaoDou No. 4 denovo assembly.</title>
        <authorList>
            <person name="Xiang H."/>
        </authorList>
    </citation>
    <scope>NUCLEOTIDE SEQUENCE [LARGE SCALE GENOMIC DNA]</scope>
    <source>
        <tissue evidence="3">Leaf</tissue>
    </source>
</reference>
<keyword evidence="3" id="KW-0436">Ligase</keyword>
<dbReference type="Pfam" id="PF13193">
    <property type="entry name" value="AMP-binding_C"/>
    <property type="match status" value="1"/>
</dbReference>
<sequence length="587" mass="65145">MANYCHPHICQCLSRLLGFGRHFPVTVTGNRRKTGQQLVEEVLSLAQGLLHLGLSPGHVVAISAYNRYLEWLLAVAFVGGIAAPLNYRWSFEEARLALAAVKPVLLVTDESSSTWYSKLQQNDIPSLKWHILLDSASLDFTKWNVLTPEMIKRHPVKVEPFDYSWAPEGTVIICFTSGSRFSLRCFSSGLQLIVVWGLVEKLIYLQSLNTGTGADSLRYKVKKSRTTGKPKGVTLSHGALIIQSLAKIAIVGYNENDVYLHTAPLCHIGGLSSAMTMLMVGGCHVLMPKFDAESAVGAIEQYAVTSFITVPAIMASLISVIRPKEIWKGGETVKKILNGGGSLSHELIKDSSIFFHKAKLISAYVDEKTTMSLQTFGVAGSKFIQQPQGVCVGKPAPHVELKISADASGLIGRILTRGPHIMLRYWETHTNPVSPNNEVWLDTGDIGSIDHYGNLWLLGRTNGRIKSGGENIYPEEVEAILLQHPGITNVVVVGIPDAHLTEMVAACIQLRENWQWSEQLTVSDEEFNLSRKNLQLYCIENHLSRFKIPKMFISWKKPFPLTTTGKIRRDQVRKEVMSQLRSLHSNL</sequence>
<proteinExistence type="predicted"/>
<feature type="domain" description="AMP-dependent synthetase/ligase" evidence="1">
    <location>
        <begin position="26"/>
        <end position="179"/>
    </location>
</feature>
<protein>
    <submittedName>
        <fullName evidence="3">2-succinylbenzoate--CoA ligase</fullName>
    </submittedName>
</protein>
<organism evidence="3 4">
    <name type="scientific">Phaseolus angularis</name>
    <name type="common">Azuki bean</name>
    <name type="synonym">Vigna angularis</name>
    <dbReference type="NCBI Taxonomy" id="3914"/>
    <lineage>
        <taxon>Eukaryota</taxon>
        <taxon>Viridiplantae</taxon>
        <taxon>Streptophyta</taxon>
        <taxon>Embryophyta</taxon>
        <taxon>Tracheophyta</taxon>
        <taxon>Spermatophyta</taxon>
        <taxon>Magnoliopsida</taxon>
        <taxon>eudicotyledons</taxon>
        <taxon>Gunneridae</taxon>
        <taxon>Pentapetalae</taxon>
        <taxon>rosids</taxon>
        <taxon>fabids</taxon>
        <taxon>Fabales</taxon>
        <taxon>Fabaceae</taxon>
        <taxon>Papilionoideae</taxon>
        <taxon>50 kb inversion clade</taxon>
        <taxon>NPAAA clade</taxon>
        <taxon>indigoferoid/millettioid clade</taxon>
        <taxon>Phaseoleae</taxon>
        <taxon>Vigna</taxon>
    </lineage>
</organism>
<name>A0A8T0K795_PHAAN</name>
<dbReference type="GO" id="GO:0031956">
    <property type="term" value="F:medium-chain fatty acid-CoA ligase activity"/>
    <property type="evidence" value="ECO:0007669"/>
    <property type="project" value="TreeGrafter"/>
</dbReference>
<accession>A0A8T0K795</accession>
<evidence type="ECO:0000313" key="4">
    <source>
        <dbReference type="Proteomes" id="UP000743370"/>
    </source>
</evidence>
<dbReference type="Pfam" id="PF00501">
    <property type="entry name" value="AMP-binding"/>
    <property type="match status" value="2"/>
</dbReference>
<dbReference type="SUPFAM" id="SSF56801">
    <property type="entry name" value="Acetyl-CoA synthetase-like"/>
    <property type="match status" value="1"/>
</dbReference>
<dbReference type="Gene3D" id="3.40.50.12780">
    <property type="entry name" value="N-terminal domain of ligase-like"/>
    <property type="match status" value="2"/>
</dbReference>
<dbReference type="InterPro" id="IPR045851">
    <property type="entry name" value="AMP-bd_C_sf"/>
</dbReference>
<dbReference type="PANTHER" id="PTHR43201:SF32">
    <property type="entry name" value="2-SUCCINYLBENZOATE--COA LIGASE, CHLOROPLASTIC_PEROXISOMAL"/>
    <property type="match status" value="1"/>
</dbReference>
<dbReference type="EMBL" id="JABFOF010000006">
    <property type="protein sequence ID" value="KAG2395496.1"/>
    <property type="molecule type" value="Genomic_DNA"/>
</dbReference>
<dbReference type="Proteomes" id="UP000743370">
    <property type="component" value="Unassembled WGS sequence"/>
</dbReference>
<comment type="caution">
    <text evidence="3">The sequence shown here is derived from an EMBL/GenBank/DDBJ whole genome shotgun (WGS) entry which is preliminary data.</text>
</comment>
<gene>
    <name evidence="3" type="ORF">HKW66_Vig0071280</name>
</gene>
<dbReference type="AlphaFoldDB" id="A0A8T0K795"/>
<dbReference type="InterPro" id="IPR042099">
    <property type="entry name" value="ANL_N_sf"/>
</dbReference>
<dbReference type="PANTHER" id="PTHR43201">
    <property type="entry name" value="ACYL-COA SYNTHETASE"/>
    <property type="match status" value="1"/>
</dbReference>
<dbReference type="CDD" id="cd04433">
    <property type="entry name" value="AFD_class_I"/>
    <property type="match status" value="1"/>
</dbReference>
<feature type="domain" description="AMP-binding enzyme C-terminal" evidence="2">
    <location>
        <begin position="476"/>
        <end position="566"/>
    </location>
</feature>
<evidence type="ECO:0000313" key="3">
    <source>
        <dbReference type="EMBL" id="KAG2395496.1"/>
    </source>
</evidence>
<evidence type="ECO:0000259" key="1">
    <source>
        <dbReference type="Pfam" id="PF00501"/>
    </source>
</evidence>
<feature type="domain" description="AMP-dependent synthetase/ligase" evidence="1">
    <location>
        <begin position="226"/>
        <end position="426"/>
    </location>
</feature>
<dbReference type="InterPro" id="IPR025110">
    <property type="entry name" value="AMP-bd_C"/>
</dbReference>
<dbReference type="InterPro" id="IPR000873">
    <property type="entry name" value="AMP-dep_synth/lig_dom"/>
</dbReference>
<evidence type="ECO:0000259" key="2">
    <source>
        <dbReference type="Pfam" id="PF13193"/>
    </source>
</evidence>